<dbReference type="Proteomes" id="UP001058974">
    <property type="component" value="Chromosome 4"/>
</dbReference>
<evidence type="ECO:0000313" key="1">
    <source>
        <dbReference type="EMBL" id="KAI5419567.1"/>
    </source>
</evidence>
<proteinExistence type="predicted"/>
<keyword evidence="2" id="KW-1185">Reference proteome</keyword>
<protein>
    <submittedName>
        <fullName evidence="1">Uncharacterized protein</fullName>
    </submittedName>
</protein>
<organism evidence="1 2">
    <name type="scientific">Pisum sativum</name>
    <name type="common">Garden pea</name>
    <name type="synonym">Lathyrus oleraceus</name>
    <dbReference type="NCBI Taxonomy" id="3888"/>
    <lineage>
        <taxon>Eukaryota</taxon>
        <taxon>Viridiplantae</taxon>
        <taxon>Streptophyta</taxon>
        <taxon>Embryophyta</taxon>
        <taxon>Tracheophyta</taxon>
        <taxon>Spermatophyta</taxon>
        <taxon>Magnoliopsida</taxon>
        <taxon>eudicotyledons</taxon>
        <taxon>Gunneridae</taxon>
        <taxon>Pentapetalae</taxon>
        <taxon>rosids</taxon>
        <taxon>fabids</taxon>
        <taxon>Fabales</taxon>
        <taxon>Fabaceae</taxon>
        <taxon>Papilionoideae</taxon>
        <taxon>50 kb inversion clade</taxon>
        <taxon>NPAAA clade</taxon>
        <taxon>Hologalegina</taxon>
        <taxon>IRL clade</taxon>
        <taxon>Fabeae</taxon>
        <taxon>Lathyrus</taxon>
    </lineage>
</organism>
<reference evidence="1 2" key="1">
    <citation type="journal article" date="2022" name="Nat. Genet.">
        <title>Improved pea reference genome and pan-genome highlight genomic features and evolutionary characteristics.</title>
        <authorList>
            <person name="Yang T."/>
            <person name="Liu R."/>
            <person name="Luo Y."/>
            <person name="Hu S."/>
            <person name="Wang D."/>
            <person name="Wang C."/>
            <person name="Pandey M.K."/>
            <person name="Ge S."/>
            <person name="Xu Q."/>
            <person name="Li N."/>
            <person name="Li G."/>
            <person name="Huang Y."/>
            <person name="Saxena R.K."/>
            <person name="Ji Y."/>
            <person name="Li M."/>
            <person name="Yan X."/>
            <person name="He Y."/>
            <person name="Liu Y."/>
            <person name="Wang X."/>
            <person name="Xiang C."/>
            <person name="Varshney R.K."/>
            <person name="Ding H."/>
            <person name="Gao S."/>
            <person name="Zong X."/>
        </authorList>
    </citation>
    <scope>NUCLEOTIDE SEQUENCE [LARGE SCALE GENOMIC DNA]</scope>
    <source>
        <strain evidence="1 2">cv. Zhongwan 6</strain>
    </source>
</reference>
<dbReference type="PANTHER" id="PTHR32108">
    <property type="entry name" value="DNA-DIRECTED RNA POLYMERASE SUBUNIT ALPHA"/>
    <property type="match status" value="1"/>
</dbReference>
<dbReference type="Gramene" id="Psat04G0365300-T1">
    <property type="protein sequence ID" value="KAI5419567.1"/>
    <property type="gene ID" value="KIW84_043653"/>
</dbReference>
<dbReference type="AlphaFoldDB" id="A0A9D4XFW2"/>
<sequence>MALPSISKPHKPWYDENARCAFHANSEGHTTENYKVFKLRVQELIDKKIPSFVDFPTVGNNPLPKHGSSDVNAIESPNDEGLIKDVFKLKTPLTMVHARLLEAELMKGTHANCVVCSSNPDQYGEFKICLQRLMDQQVIQFTIAKIDEDVDVIVPMFDQERLSKLFVVPYQRNVDLEAVQKIEPMVIYVPAPFLFDSTKVVPWNYEPVVYVGD</sequence>
<name>A0A9D4XFW2_PEA</name>
<dbReference type="PANTHER" id="PTHR32108:SF9">
    <property type="entry name" value="REVERSE TRANSCRIPTASE RNASE H-LIKE DOMAIN-CONTAINING PROTEIN"/>
    <property type="match status" value="1"/>
</dbReference>
<accession>A0A9D4XFW2</accession>
<comment type="caution">
    <text evidence="1">The sequence shown here is derived from an EMBL/GenBank/DDBJ whole genome shotgun (WGS) entry which is preliminary data.</text>
</comment>
<evidence type="ECO:0000313" key="2">
    <source>
        <dbReference type="Proteomes" id="UP001058974"/>
    </source>
</evidence>
<dbReference type="EMBL" id="JAMSHJ010000004">
    <property type="protein sequence ID" value="KAI5419567.1"/>
    <property type="molecule type" value="Genomic_DNA"/>
</dbReference>
<gene>
    <name evidence="1" type="ORF">KIW84_043653</name>
</gene>